<evidence type="ECO:0000313" key="10">
    <source>
        <dbReference type="Proteomes" id="UP000597762"/>
    </source>
</evidence>
<dbReference type="InterPro" id="IPR016135">
    <property type="entry name" value="UBQ-conjugating_enzyme/RWD"/>
</dbReference>
<dbReference type="PANTHER" id="PTHR16301:SF25">
    <property type="entry name" value="PROTEIN IMPACT"/>
    <property type="match status" value="1"/>
</dbReference>
<dbReference type="SMART" id="SM00591">
    <property type="entry name" value="RWD"/>
    <property type="match status" value="1"/>
</dbReference>
<keyword evidence="4" id="KW-0678">Repressor</keyword>
<dbReference type="GO" id="GO:0006446">
    <property type="term" value="P:regulation of translational initiation"/>
    <property type="evidence" value="ECO:0007669"/>
    <property type="project" value="TreeGrafter"/>
</dbReference>
<feature type="compositionally biased region" description="Basic and acidic residues" evidence="7">
    <location>
        <begin position="162"/>
        <end position="175"/>
    </location>
</feature>
<evidence type="ECO:0000256" key="3">
    <source>
        <dbReference type="ARBA" id="ARBA00022490"/>
    </source>
</evidence>
<proteinExistence type="inferred from homology"/>
<organism evidence="9 10">
    <name type="scientific">Acanthosepion pharaonis</name>
    <name type="common">Pharaoh cuttlefish</name>
    <name type="synonym">Sepia pharaonis</name>
    <dbReference type="NCBI Taxonomy" id="158019"/>
    <lineage>
        <taxon>Eukaryota</taxon>
        <taxon>Metazoa</taxon>
        <taxon>Spiralia</taxon>
        <taxon>Lophotrochozoa</taxon>
        <taxon>Mollusca</taxon>
        <taxon>Cephalopoda</taxon>
        <taxon>Coleoidea</taxon>
        <taxon>Decapodiformes</taxon>
        <taxon>Sepiida</taxon>
        <taxon>Sepiina</taxon>
        <taxon>Sepiidae</taxon>
        <taxon>Acanthosepion</taxon>
    </lineage>
</organism>
<dbReference type="CDD" id="cd23821">
    <property type="entry name" value="RWD_IMPACT"/>
    <property type="match status" value="1"/>
</dbReference>
<dbReference type="InterPro" id="IPR020568">
    <property type="entry name" value="Ribosomal_Su5_D2-typ_SF"/>
</dbReference>
<dbReference type="EMBL" id="CAHIKZ030005248">
    <property type="protein sequence ID" value="CAE1321585.1"/>
    <property type="molecule type" value="Genomic_DNA"/>
</dbReference>
<comment type="subcellular location">
    <subcellularLocation>
        <location evidence="1">Cytoplasm</location>
    </subcellularLocation>
</comment>
<dbReference type="InterPro" id="IPR006575">
    <property type="entry name" value="RWD_dom"/>
</dbReference>
<dbReference type="Pfam" id="PF01205">
    <property type="entry name" value="Impact_N"/>
    <property type="match status" value="1"/>
</dbReference>
<keyword evidence="6" id="KW-0346">Stress response</keyword>
<comment type="similarity">
    <text evidence="2">Belongs to the IMPACT family.</text>
</comment>
<sequence length="317" mass="36526">MEREDNLTRQADEVEALAAIYADEWCVVDAVSHVYCIQVTDGQVKPKWKICLQVHMPEEYPTTAPPQYQLTCPWLRGDERSQLEAKLDEIYIENLGENIIYQWVEEIRNLLVQKADEDNQDAAEVENRFKNVTMELMDDIDDSDYDDSDEDFLLPEIYSRHPDEVLDPEPKKNEDYDSPPITHGEPFTERRSTFQAHLAPITHKCQVKMVLDKLFENRKIVNATHNIFAYRIIPNGCSVVIQGCEDDGETHAGSRLLHLLKIIDAANVMVVVSRWFGGILLGPDRFKHINNAARQLCDQCGYIKVKTDDKHGRKNKK</sequence>
<reference evidence="9" key="1">
    <citation type="submission" date="2021-01" db="EMBL/GenBank/DDBJ databases">
        <authorList>
            <person name="Li R."/>
            <person name="Bekaert M."/>
        </authorList>
    </citation>
    <scope>NUCLEOTIDE SEQUENCE</scope>
    <source>
        <strain evidence="9">Farmed</strain>
    </source>
</reference>
<dbReference type="Proteomes" id="UP000597762">
    <property type="component" value="Unassembled WGS sequence"/>
</dbReference>
<evidence type="ECO:0000256" key="2">
    <source>
        <dbReference type="ARBA" id="ARBA00007665"/>
    </source>
</evidence>
<protein>
    <submittedName>
        <fullName evidence="9">Protein IMPACT-A,Protein IMPACT homolog,Protein IMPACT</fullName>
    </submittedName>
</protein>
<dbReference type="Gene3D" id="3.10.110.10">
    <property type="entry name" value="Ubiquitin Conjugating Enzyme"/>
    <property type="match status" value="1"/>
</dbReference>
<keyword evidence="10" id="KW-1185">Reference proteome</keyword>
<dbReference type="OrthoDB" id="69641at2759"/>
<evidence type="ECO:0000256" key="6">
    <source>
        <dbReference type="ARBA" id="ARBA00023016"/>
    </source>
</evidence>
<evidence type="ECO:0000256" key="7">
    <source>
        <dbReference type="SAM" id="MobiDB-lite"/>
    </source>
</evidence>
<evidence type="ECO:0000259" key="8">
    <source>
        <dbReference type="PROSITE" id="PS50908"/>
    </source>
</evidence>
<evidence type="ECO:0000256" key="1">
    <source>
        <dbReference type="ARBA" id="ARBA00004496"/>
    </source>
</evidence>
<dbReference type="Pfam" id="PF05773">
    <property type="entry name" value="RWD"/>
    <property type="match status" value="1"/>
</dbReference>
<comment type="caution">
    <text evidence="9">The sequence shown here is derived from an EMBL/GenBank/DDBJ whole genome shotgun (WGS) entry which is preliminary data.</text>
</comment>
<dbReference type="SUPFAM" id="SSF54495">
    <property type="entry name" value="UBC-like"/>
    <property type="match status" value="1"/>
</dbReference>
<dbReference type="AlphaFoldDB" id="A0A812EEN0"/>
<evidence type="ECO:0000313" key="9">
    <source>
        <dbReference type="EMBL" id="CAE1321585.1"/>
    </source>
</evidence>
<dbReference type="InterPro" id="IPR036956">
    <property type="entry name" value="Impact_N_sf"/>
</dbReference>
<evidence type="ECO:0000256" key="5">
    <source>
        <dbReference type="ARBA" id="ARBA00022845"/>
    </source>
</evidence>
<dbReference type="GO" id="GO:0140469">
    <property type="term" value="P:GCN2-mediated signaling"/>
    <property type="evidence" value="ECO:0007669"/>
    <property type="project" value="TreeGrafter"/>
</dbReference>
<dbReference type="InterPro" id="IPR001498">
    <property type="entry name" value="Impact_N"/>
</dbReference>
<feature type="domain" description="RWD" evidence="8">
    <location>
        <begin position="12"/>
        <end position="114"/>
    </location>
</feature>
<gene>
    <name evidence="9" type="ORF">SPHA_71652</name>
</gene>
<dbReference type="GO" id="GO:0005737">
    <property type="term" value="C:cytoplasm"/>
    <property type="evidence" value="ECO:0007669"/>
    <property type="project" value="UniProtKB-SubCell"/>
</dbReference>
<dbReference type="PANTHER" id="PTHR16301">
    <property type="entry name" value="IMPACT-RELATED"/>
    <property type="match status" value="1"/>
</dbReference>
<dbReference type="InterPro" id="IPR023582">
    <property type="entry name" value="Impact"/>
</dbReference>
<dbReference type="PROSITE" id="PS50908">
    <property type="entry name" value="RWD"/>
    <property type="match status" value="1"/>
</dbReference>
<evidence type="ECO:0000256" key="4">
    <source>
        <dbReference type="ARBA" id="ARBA00022491"/>
    </source>
</evidence>
<accession>A0A812EEN0</accession>
<name>A0A812EEN0_ACAPH</name>
<keyword evidence="5" id="KW-0810">Translation regulation</keyword>
<dbReference type="Gene3D" id="3.30.230.30">
    <property type="entry name" value="Impact, N-terminal domain"/>
    <property type="match status" value="1"/>
</dbReference>
<keyword evidence="3" id="KW-0963">Cytoplasm</keyword>
<feature type="region of interest" description="Disordered" evidence="7">
    <location>
        <begin position="162"/>
        <end position="185"/>
    </location>
</feature>
<dbReference type="SUPFAM" id="SSF54211">
    <property type="entry name" value="Ribosomal protein S5 domain 2-like"/>
    <property type="match status" value="1"/>
</dbReference>